<name>A0A7Z0Q525_9BRAD</name>
<evidence type="ECO:0008006" key="4">
    <source>
        <dbReference type="Google" id="ProtNLM"/>
    </source>
</evidence>
<gene>
    <name evidence="2" type="ORF">G6321_00015405</name>
    <name evidence="1" type="ORF">G6321_02865</name>
</gene>
<evidence type="ECO:0000313" key="3">
    <source>
        <dbReference type="Proteomes" id="UP000564836"/>
    </source>
</evidence>
<dbReference type="AlphaFoldDB" id="A0A7Z0Q525"/>
<evidence type="ECO:0000313" key="2">
    <source>
        <dbReference type="EMBL" id="UGX96445.1"/>
    </source>
</evidence>
<evidence type="ECO:0000313" key="1">
    <source>
        <dbReference type="EMBL" id="NYY87403.1"/>
    </source>
</evidence>
<reference evidence="2 3" key="3">
    <citation type="journal article" date="2022" name="Int. J. Syst. Evol. Microbiol.">
        <title>Strains of Bradyrhizobium barranii sp. nov. associated with legumes native to Canada are symbionts of soybeans and belong to different subspecies (subsp. barranii subsp. nov. and subsp. apii subsp. nov.) and symbiovars (sv. glycinearum and sv. septentrionale).</title>
        <authorList>
            <person name="Bromfield E.S.P."/>
            <person name="Cloutier S."/>
            <person name="Wasai-Hara S."/>
            <person name="Minamisawa K."/>
        </authorList>
    </citation>
    <scope>NUCLEOTIDE SEQUENCE [LARGE SCALE GENOMIC DNA]</scope>
    <source>
        <strain evidence="2 3">323S2</strain>
    </source>
</reference>
<organism evidence="1">
    <name type="scientific">Bradyrhizobium barranii subsp. barranii</name>
    <dbReference type="NCBI Taxonomy" id="2823807"/>
    <lineage>
        <taxon>Bacteria</taxon>
        <taxon>Pseudomonadati</taxon>
        <taxon>Pseudomonadota</taxon>
        <taxon>Alphaproteobacteria</taxon>
        <taxon>Hyphomicrobiales</taxon>
        <taxon>Nitrobacteraceae</taxon>
        <taxon>Bradyrhizobium</taxon>
        <taxon>Bradyrhizobium barranii</taxon>
    </lineage>
</organism>
<accession>A0A7Z0Q525</accession>
<proteinExistence type="predicted"/>
<sequence length="48" mass="5724">MKPKIAFRDELRRRAVAPEFAEERRAILAEKQAKRMRGVTVEIKRKRS</sequence>
<protein>
    <recommendedName>
        <fullName evidence="4">Transcriptional regulator</fullName>
    </recommendedName>
</protein>
<dbReference type="Proteomes" id="UP000564836">
    <property type="component" value="Chromosome"/>
</dbReference>
<dbReference type="RefSeq" id="WP_166342981.1">
    <property type="nucleotide sequence ID" value="NZ_CP088280.1"/>
</dbReference>
<dbReference type="EMBL" id="CP088280">
    <property type="protein sequence ID" value="UGX96445.1"/>
    <property type="molecule type" value="Genomic_DNA"/>
</dbReference>
<reference evidence="2 3" key="1">
    <citation type="journal article" date="2017" name="Syst. Appl. Microbiol.">
        <title>Soybeans inoculated with root zone soils of Canadian native legumes harbour diverse and novel Bradyrhizobium spp. that possess agricultural potential.</title>
        <authorList>
            <person name="Bromfield E.S.P."/>
            <person name="Cloutier S."/>
            <person name="Tambong J.T."/>
            <person name="Tran Thi T.V."/>
        </authorList>
    </citation>
    <scope>NUCLEOTIDE SEQUENCE [LARGE SCALE GENOMIC DNA]</scope>
    <source>
        <strain evidence="2 3">323S2</strain>
    </source>
</reference>
<dbReference type="EMBL" id="JACBFH010000001">
    <property type="protein sequence ID" value="NYY87403.1"/>
    <property type="molecule type" value="Genomic_DNA"/>
</dbReference>
<reference evidence="1" key="2">
    <citation type="submission" date="2020-06" db="EMBL/GenBank/DDBJ databases">
        <title>Whole Genome Sequence of Bradyrhizobium sp. Strain 323S2.</title>
        <authorList>
            <person name="Bromfield E.S.P."/>
        </authorList>
    </citation>
    <scope>NUCLEOTIDE SEQUENCE [LARGE SCALE GENOMIC DNA]</scope>
    <source>
        <strain evidence="1">323S2</strain>
    </source>
</reference>